<dbReference type="GO" id="GO:0020037">
    <property type="term" value="F:heme binding"/>
    <property type="evidence" value="ECO:0007669"/>
    <property type="project" value="InterPro"/>
</dbReference>
<dbReference type="InterPro" id="IPR002326">
    <property type="entry name" value="Cyt_c1"/>
</dbReference>
<dbReference type="GO" id="GO:0046872">
    <property type="term" value="F:metal ion binding"/>
    <property type="evidence" value="ECO:0007669"/>
    <property type="project" value="UniProtKB-KW"/>
</dbReference>
<evidence type="ECO:0000313" key="12">
    <source>
        <dbReference type="EMBL" id="KHD07204.1"/>
    </source>
</evidence>
<evidence type="ECO:0000256" key="7">
    <source>
        <dbReference type="ARBA" id="ARBA00023136"/>
    </source>
</evidence>
<evidence type="ECO:0000256" key="8">
    <source>
        <dbReference type="PIRSR" id="PIRSR602326-1"/>
    </source>
</evidence>
<dbReference type="Gene3D" id="1.10.760.10">
    <property type="entry name" value="Cytochrome c-like domain"/>
    <property type="match status" value="1"/>
</dbReference>
<evidence type="ECO:0000256" key="1">
    <source>
        <dbReference type="ARBA" id="ARBA00004370"/>
    </source>
</evidence>
<evidence type="ECO:0000256" key="2">
    <source>
        <dbReference type="ARBA" id="ARBA00022617"/>
    </source>
</evidence>
<dbReference type="EMBL" id="JSZA02000029">
    <property type="protein sequence ID" value="KHD07204.1"/>
    <property type="molecule type" value="Genomic_DNA"/>
</dbReference>
<keyword evidence="4 8" id="KW-0479">Metal-binding</keyword>
<feature type="signal peptide" evidence="10">
    <location>
        <begin position="1"/>
        <end position="18"/>
    </location>
</feature>
<dbReference type="InterPro" id="IPR009056">
    <property type="entry name" value="Cyt_c-like_dom"/>
</dbReference>
<feature type="binding site" description="covalent" evidence="8">
    <location>
        <position position="53"/>
    </location>
    <ligand>
        <name>heme c</name>
        <dbReference type="ChEBI" id="CHEBI:61717"/>
    </ligand>
</feature>
<name>A0A0A6PAC6_9GAMM</name>
<protein>
    <submittedName>
        <fullName evidence="12">Cytochrome C</fullName>
    </submittedName>
</protein>
<dbReference type="PROSITE" id="PS51007">
    <property type="entry name" value="CYTC"/>
    <property type="match status" value="1"/>
</dbReference>
<dbReference type="GO" id="GO:0009055">
    <property type="term" value="F:electron transfer activity"/>
    <property type="evidence" value="ECO:0007669"/>
    <property type="project" value="InterPro"/>
</dbReference>
<keyword evidence="7 9" id="KW-0472">Membrane</keyword>
<dbReference type="InterPro" id="IPR036909">
    <property type="entry name" value="Cyt_c-like_dom_sf"/>
</dbReference>
<comment type="caution">
    <text evidence="12">The sequence shown here is derived from an EMBL/GenBank/DDBJ whole genome shotgun (WGS) entry which is preliminary data.</text>
</comment>
<gene>
    <name evidence="12" type="ORF">PN36_09745</name>
</gene>
<keyword evidence="13" id="KW-1185">Reference proteome</keyword>
<comment type="subcellular location">
    <subcellularLocation>
        <location evidence="1">Membrane</location>
    </subcellularLocation>
</comment>
<evidence type="ECO:0000313" key="13">
    <source>
        <dbReference type="Proteomes" id="UP000030428"/>
    </source>
</evidence>
<sequence>MRRLILAFILLVPGITLASSGGVELQQAGNDISDRASLQAGAKLFVNYCMGCHSANYVRYQRVGQDLGLSDDDLTENLMFSSEKVGETMSIAMDKYDAERWFGVTPPDLSVIARARGTDWLYTYMLSFYLDSSRPWGVNNLVFKDVGMPHVMWDQQGWQKLVHTTDEHGHEKAELVLVNEADKDKAEQYKKDMRNLANFLEYMGEPAKLQRESLGWKVILFLVIFLGFAYALKKEYWRDVH</sequence>
<feature type="transmembrane region" description="Helical" evidence="9">
    <location>
        <begin position="214"/>
        <end position="232"/>
    </location>
</feature>
<evidence type="ECO:0000256" key="9">
    <source>
        <dbReference type="SAM" id="Phobius"/>
    </source>
</evidence>
<evidence type="ECO:0000259" key="11">
    <source>
        <dbReference type="PROSITE" id="PS51007"/>
    </source>
</evidence>
<dbReference type="GO" id="GO:0016020">
    <property type="term" value="C:membrane"/>
    <property type="evidence" value="ECO:0007669"/>
    <property type="project" value="UniProtKB-SubCell"/>
</dbReference>
<keyword evidence="6 8" id="KW-0408">Iron</keyword>
<evidence type="ECO:0000256" key="6">
    <source>
        <dbReference type="ARBA" id="ARBA00023004"/>
    </source>
</evidence>
<organism evidence="12 13">
    <name type="scientific">Candidatus Thiomargarita nelsonii</name>
    <dbReference type="NCBI Taxonomy" id="1003181"/>
    <lineage>
        <taxon>Bacteria</taxon>
        <taxon>Pseudomonadati</taxon>
        <taxon>Pseudomonadota</taxon>
        <taxon>Gammaproteobacteria</taxon>
        <taxon>Thiotrichales</taxon>
        <taxon>Thiotrichaceae</taxon>
        <taxon>Thiomargarita</taxon>
    </lineage>
</organism>
<evidence type="ECO:0000256" key="10">
    <source>
        <dbReference type="SAM" id="SignalP"/>
    </source>
</evidence>
<dbReference type="PANTHER" id="PTHR10266:SF3">
    <property type="entry name" value="CYTOCHROME C1, HEME PROTEIN, MITOCHONDRIAL"/>
    <property type="match status" value="1"/>
</dbReference>
<feature type="domain" description="Cytochrome c" evidence="11">
    <location>
        <begin position="36"/>
        <end position="194"/>
    </location>
</feature>
<reference evidence="12 13" key="1">
    <citation type="journal article" date="2016" name="Front. Microbiol.">
        <title>Single-Cell (Meta-)Genomics of a Dimorphic Candidatus Thiomargarita nelsonii Reveals Genomic Plasticity.</title>
        <authorList>
            <person name="Flood B.E."/>
            <person name="Fliss P."/>
            <person name="Jones D.S."/>
            <person name="Dick G.J."/>
            <person name="Jain S."/>
            <person name="Kaster A.K."/>
            <person name="Winkel M."/>
            <person name="Mussmann M."/>
            <person name="Bailey J."/>
        </authorList>
    </citation>
    <scope>NUCLEOTIDE SEQUENCE [LARGE SCALE GENOMIC DNA]</scope>
    <source>
        <strain evidence="12">Hydrate Ridge</strain>
    </source>
</reference>
<dbReference type="AlphaFoldDB" id="A0A0A6PAC6"/>
<accession>A0A0A6PAC6</accession>
<evidence type="ECO:0000256" key="3">
    <source>
        <dbReference type="ARBA" id="ARBA00022692"/>
    </source>
</evidence>
<keyword evidence="5 9" id="KW-1133">Transmembrane helix</keyword>
<dbReference type="SUPFAM" id="SSF46626">
    <property type="entry name" value="Cytochrome c"/>
    <property type="match status" value="1"/>
</dbReference>
<keyword evidence="2 8" id="KW-0349">Heme</keyword>
<feature type="chain" id="PRO_5007387752" evidence="10">
    <location>
        <begin position="19"/>
        <end position="241"/>
    </location>
</feature>
<feature type="binding site" description="covalent" evidence="8">
    <location>
        <position position="49"/>
    </location>
    <ligand>
        <name>heme c</name>
        <dbReference type="ChEBI" id="CHEBI:61717"/>
    </ligand>
</feature>
<evidence type="ECO:0000256" key="5">
    <source>
        <dbReference type="ARBA" id="ARBA00022989"/>
    </source>
</evidence>
<keyword evidence="10" id="KW-0732">Signal</keyword>
<keyword evidence="3 9" id="KW-0812">Transmembrane</keyword>
<dbReference type="Proteomes" id="UP000030428">
    <property type="component" value="Unassembled WGS sequence"/>
</dbReference>
<feature type="binding site" description="covalent" evidence="8">
    <location>
        <position position="52"/>
    </location>
    <ligand>
        <name>heme c</name>
        <dbReference type="ChEBI" id="CHEBI:61717"/>
    </ligand>
</feature>
<dbReference type="Pfam" id="PF02167">
    <property type="entry name" value="Cytochrom_C1"/>
    <property type="match status" value="1"/>
</dbReference>
<dbReference type="PANTHER" id="PTHR10266">
    <property type="entry name" value="CYTOCHROME C1"/>
    <property type="match status" value="1"/>
</dbReference>
<evidence type="ECO:0000256" key="4">
    <source>
        <dbReference type="ARBA" id="ARBA00022723"/>
    </source>
</evidence>
<proteinExistence type="predicted"/>
<comment type="cofactor">
    <cofactor evidence="8">
        <name>heme c</name>
        <dbReference type="ChEBI" id="CHEBI:61717"/>
    </cofactor>
    <text evidence="8">Binds 1 heme c group covalently per subunit.</text>
</comment>